<feature type="region of interest" description="Disordered" evidence="1">
    <location>
        <begin position="286"/>
        <end position="345"/>
    </location>
</feature>
<feature type="compositionally biased region" description="Low complexity" evidence="1">
    <location>
        <begin position="330"/>
        <end position="345"/>
    </location>
</feature>
<protein>
    <submittedName>
        <fullName evidence="2">Uncharacterized protein</fullName>
    </submittedName>
</protein>
<evidence type="ECO:0000256" key="1">
    <source>
        <dbReference type="SAM" id="MobiDB-lite"/>
    </source>
</evidence>
<name>A0ABW0KEE4_9BACL</name>
<organism evidence="2 3">
    <name type="scientific">Paenibacillus aestuarii</name>
    <dbReference type="NCBI Taxonomy" id="516965"/>
    <lineage>
        <taxon>Bacteria</taxon>
        <taxon>Bacillati</taxon>
        <taxon>Bacillota</taxon>
        <taxon>Bacilli</taxon>
        <taxon>Bacillales</taxon>
        <taxon>Paenibacillaceae</taxon>
        <taxon>Paenibacillus</taxon>
    </lineage>
</organism>
<keyword evidence="3" id="KW-1185">Reference proteome</keyword>
<comment type="caution">
    <text evidence="2">The sequence shown here is derived from an EMBL/GenBank/DDBJ whole genome shotgun (WGS) entry which is preliminary data.</text>
</comment>
<dbReference type="Proteomes" id="UP001596044">
    <property type="component" value="Unassembled WGS sequence"/>
</dbReference>
<dbReference type="EMBL" id="JBHSMJ010000040">
    <property type="protein sequence ID" value="MFC5451765.1"/>
    <property type="molecule type" value="Genomic_DNA"/>
</dbReference>
<dbReference type="RefSeq" id="WP_270880028.1">
    <property type="nucleotide sequence ID" value="NZ_JAQFVF010000027.1"/>
</dbReference>
<feature type="compositionally biased region" description="Low complexity" evidence="1">
    <location>
        <begin position="291"/>
        <end position="313"/>
    </location>
</feature>
<gene>
    <name evidence="2" type="ORF">ACFPOG_26545</name>
</gene>
<evidence type="ECO:0000313" key="3">
    <source>
        <dbReference type="Proteomes" id="UP001596044"/>
    </source>
</evidence>
<reference evidence="3" key="1">
    <citation type="journal article" date="2019" name="Int. J. Syst. Evol. Microbiol.">
        <title>The Global Catalogue of Microorganisms (GCM) 10K type strain sequencing project: providing services to taxonomists for standard genome sequencing and annotation.</title>
        <authorList>
            <consortium name="The Broad Institute Genomics Platform"/>
            <consortium name="The Broad Institute Genome Sequencing Center for Infectious Disease"/>
            <person name="Wu L."/>
            <person name="Ma J."/>
        </authorList>
    </citation>
    <scope>NUCLEOTIDE SEQUENCE [LARGE SCALE GENOMIC DNA]</scope>
    <source>
        <strain evidence="3">KACC 11904</strain>
    </source>
</reference>
<evidence type="ECO:0000313" key="2">
    <source>
        <dbReference type="EMBL" id="MFC5451765.1"/>
    </source>
</evidence>
<proteinExistence type="predicted"/>
<accession>A0ABW0KEE4</accession>
<sequence>MFQFIRKLFAPSPGSKPSRRLAAQKRPPAFRYDAAQLPAGLGLLPGVPLQQAVLRLESAIPSDYAERLKHRVLSEHPRMSDDEFACKWFELKRFFLMNLILKSTPMFSSSIDAIWHEMLMFTREYQRFGERFARRIIHHAPEREPKQMPEERAWFDWIYAHLFEMAPSSRMCWGGFFRYPLDRERMDLLLAGNETEIASRWFDLEQAKHDPEAEMTIRMLVQQAIREAQHAAESDRFEETEWAHERAAGNGILYMAGAMMFFSMLGEDSYADSMLGVLPEGELERQQRDLSSCSSSGCSSFDGSWDGGSSDDSSGGGSDGGSGDSGGGSSCSSSSSSCSSSGCSS</sequence>
<feature type="compositionally biased region" description="Gly residues" evidence="1">
    <location>
        <begin position="314"/>
        <end position="329"/>
    </location>
</feature>